<gene>
    <name evidence="2" type="ORF">WN50_06980</name>
</gene>
<organism evidence="2 3">
    <name type="scientific">Limnoraphis robusta CS-951</name>
    <dbReference type="NCBI Taxonomy" id="1637645"/>
    <lineage>
        <taxon>Bacteria</taxon>
        <taxon>Bacillati</taxon>
        <taxon>Cyanobacteriota</taxon>
        <taxon>Cyanophyceae</taxon>
        <taxon>Oscillatoriophycideae</taxon>
        <taxon>Oscillatoriales</taxon>
        <taxon>Sirenicapillariaceae</taxon>
        <taxon>Limnoraphis</taxon>
    </lineage>
</organism>
<evidence type="ECO:0000313" key="2">
    <source>
        <dbReference type="EMBL" id="KKD38782.1"/>
    </source>
</evidence>
<dbReference type="RefSeq" id="WP_046277800.1">
    <property type="nucleotide sequence ID" value="NZ_LATL02000353.1"/>
</dbReference>
<keyword evidence="1" id="KW-0812">Transmembrane</keyword>
<name>A0A0F5YJF6_9CYAN</name>
<protein>
    <submittedName>
        <fullName evidence="2">Uncharacterized protein</fullName>
    </submittedName>
</protein>
<dbReference type="EMBL" id="LATL02000353">
    <property type="protein sequence ID" value="KKD38782.1"/>
    <property type="molecule type" value="Genomic_DNA"/>
</dbReference>
<keyword evidence="1" id="KW-0472">Membrane</keyword>
<sequence>MTAFSINQDAIDLTSFDQFYLMKMLNRRSMKTAAVAGGVGAVFVAGTALATGGAAGTAGDGAKASVEGGVTNAIAMIGAVDGIALAAFGVALAPMGFMLALRILNMVLSRV</sequence>
<dbReference type="Proteomes" id="UP000033607">
    <property type="component" value="Unassembled WGS sequence"/>
</dbReference>
<evidence type="ECO:0000256" key="1">
    <source>
        <dbReference type="SAM" id="Phobius"/>
    </source>
</evidence>
<accession>A0A0F5YJF6</accession>
<proteinExistence type="predicted"/>
<feature type="transmembrane region" description="Helical" evidence="1">
    <location>
        <begin position="32"/>
        <end position="54"/>
    </location>
</feature>
<comment type="caution">
    <text evidence="2">The sequence shown here is derived from an EMBL/GenBank/DDBJ whole genome shotgun (WGS) entry which is preliminary data.</text>
</comment>
<reference evidence="2 3" key="1">
    <citation type="submission" date="2015-06" db="EMBL/GenBank/DDBJ databases">
        <title>Draft genome assembly of filamentous brackish cyanobacterium Limnoraphis robusta strain CS-951.</title>
        <authorList>
            <person name="Willis A."/>
            <person name="Parks M."/>
            <person name="Burford M.A."/>
        </authorList>
    </citation>
    <scope>NUCLEOTIDE SEQUENCE [LARGE SCALE GENOMIC DNA]</scope>
    <source>
        <strain evidence="2 3">CS-951</strain>
    </source>
</reference>
<evidence type="ECO:0000313" key="3">
    <source>
        <dbReference type="Proteomes" id="UP000033607"/>
    </source>
</evidence>
<dbReference type="AlphaFoldDB" id="A0A0F5YJF6"/>
<feature type="transmembrane region" description="Helical" evidence="1">
    <location>
        <begin position="74"/>
        <end position="101"/>
    </location>
</feature>
<keyword evidence="1" id="KW-1133">Transmembrane helix</keyword>